<dbReference type="AlphaFoldDB" id="A0AAV7PVP2"/>
<keyword evidence="2" id="KW-1185">Reference proteome</keyword>
<proteinExistence type="predicted"/>
<dbReference type="Proteomes" id="UP001066276">
    <property type="component" value="Chromosome 7"/>
</dbReference>
<evidence type="ECO:0000313" key="2">
    <source>
        <dbReference type="Proteomes" id="UP001066276"/>
    </source>
</evidence>
<organism evidence="1 2">
    <name type="scientific">Pleurodeles waltl</name>
    <name type="common">Iberian ribbed newt</name>
    <dbReference type="NCBI Taxonomy" id="8319"/>
    <lineage>
        <taxon>Eukaryota</taxon>
        <taxon>Metazoa</taxon>
        <taxon>Chordata</taxon>
        <taxon>Craniata</taxon>
        <taxon>Vertebrata</taxon>
        <taxon>Euteleostomi</taxon>
        <taxon>Amphibia</taxon>
        <taxon>Batrachia</taxon>
        <taxon>Caudata</taxon>
        <taxon>Salamandroidea</taxon>
        <taxon>Salamandridae</taxon>
        <taxon>Pleurodelinae</taxon>
        <taxon>Pleurodeles</taxon>
    </lineage>
</organism>
<sequence>MQNLAELRCCRVTSQGRNDITGPQALQWHQIVTDVGRTTLRCQRSRAGSAVAVTRGLQGHRTSTRFTALGHAALRVQGSGVSSQVRRIRSQ</sequence>
<gene>
    <name evidence="1" type="ORF">NDU88_009598</name>
</gene>
<name>A0AAV7PVP2_PLEWA</name>
<accession>A0AAV7PVP2</accession>
<comment type="caution">
    <text evidence="1">The sequence shown here is derived from an EMBL/GenBank/DDBJ whole genome shotgun (WGS) entry which is preliminary data.</text>
</comment>
<dbReference type="EMBL" id="JANPWB010000011">
    <property type="protein sequence ID" value="KAJ1131259.1"/>
    <property type="molecule type" value="Genomic_DNA"/>
</dbReference>
<reference evidence="1" key="1">
    <citation type="journal article" date="2022" name="bioRxiv">
        <title>Sequencing and chromosome-scale assembly of the giantPleurodeles waltlgenome.</title>
        <authorList>
            <person name="Brown T."/>
            <person name="Elewa A."/>
            <person name="Iarovenko S."/>
            <person name="Subramanian E."/>
            <person name="Araus A.J."/>
            <person name="Petzold A."/>
            <person name="Susuki M."/>
            <person name="Suzuki K.-i.T."/>
            <person name="Hayashi T."/>
            <person name="Toyoda A."/>
            <person name="Oliveira C."/>
            <person name="Osipova E."/>
            <person name="Leigh N.D."/>
            <person name="Simon A."/>
            <person name="Yun M.H."/>
        </authorList>
    </citation>
    <scope>NUCLEOTIDE SEQUENCE</scope>
    <source>
        <strain evidence="1">20211129_DDA</strain>
        <tissue evidence="1">Liver</tissue>
    </source>
</reference>
<evidence type="ECO:0000313" key="1">
    <source>
        <dbReference type="EMBL" id="KAJ1131259.1"/>
    </source>
</evidence>
<protein>
    <submittedName>
        <fullName evidence="1">Uncharacterized protein</fullName>
    </submittedName>
</protein>